<feature type="repeat" description="PPR" evidence="7">
    <location>
        <begin position="355"/>
        <end position="389"/>
    </location>
</feature>
<sequence>MNRALQPKHVAAVIRYQNDPLKALKMFNQVKTEDGFKHTLATYKCMIEKLGLHGEFEAMEDVLAEMRKNVDNKMLEGVYIGIMRDYGRKGKIQEAVNVFERMDFYDCVPSVQSYNVIMNILVDYGYFNQAHKVYMRMKDIGILPDVYTHTIRIKSFCRTGRPSAALRLLNNMPGQGCEFNAVSYCAVIGGYYEENCQIEAYHLFHEMLQQGICPDILTFNKLIHVLCKKGNVQESEKLFNKVLKRGVCPNLFTFNIFIQGLCRKGAIDEAARLLESIISEGLTPDVVSYNTLICGFCKHSKLVEAECYLRKMVNNGFEPNEFTYNTIIDGFCKMGMMQNADKILRDAMFKGFVPDEFTYSSLINGLCDDGDMNRAMAVFSEAMEKGFKHSIVLYNTLVKGLSQQGLVLQALQLMKDMLEHGCSPDIWTYNLVVNALCKMGCLSDASEFLNDAIAKGCIPDIFTFNTLIDGYCKHLNLDKAIETLDTMLSHGITPDVITYNTLLNGLCKAKKLNNVVDTFKAMLEKGCIPNIITYNILIESFCKSRKVGEAMDWFEEMKTRGLTPDIVTLCTLICGLCSNGELEKAYQLFVTIEKEYKFSYSTAIFNIMINAFCEKLNVSMAERLFHKMGGCGCAPDSYTYRVMIDTYCKTGNIDPAQTFLLEKINKGLVPSFTTCGRVLNCLCVKHRLSEAVGIINLMVQNGIVPEEVNSIFEADKKEVAAPKIVVEHLMKKSHITYYSYELLYDGIRDRKLDKKKLLDKKKFKRSPSLGPGKGHLNLHRPIWTVNRLGNPQRLIAYTGEKRERGRERQRRRRDMGEESSLVLHGMWASPFGKRVELALKIKGIPFEYVEEDLQNKNPSTLLKYNPVYKKVPVLVHNGNPISESLVILEYIEETWKNHGPALLPQDPYERAQLRFWADFINKQGLVWLVQLFEASVKVVMAAGEALEKAIKDLREKLKVVEEHGVKRLLGDGSGPFANGQEVGFVDIVMWSVLGAYKIHEEVLGVKIIDEEETPGVASWLNSLIHHPLTKDILPSKDKVVGLLQVVLHGMWASPFAKRVELALKIKGIPFEYVEEDIQNKSPELVKLNPVYKKVPVLVHNGRPICESFVIMEYIDEVWKNNGPPLLPQDPYRRSQIRFWADFVQKQVFEGLFLSLTTEGEAQEKAIKEVKEKLKVLEEQGLKSLLSEAEGSPFVNGDELGFLDIVTLTVLGMYEIHEEFSGMKLVEEEKIPIMYSWLNRLKEHPVAKEAGAPKEKVLALLQFISVAKFRVRMNSRELHCLALFSKCRSLRTLKQIHAFTFKTGLNSDPLVAGKLLLHCAVTLPDSVRYAGRLFLDIRNPDVFMYNTLIRGLSDSDTPSHALLLFVEMRRKSMALPDSFSFAFLLKAAANCRALRNGLQLHRQAIGFGLDTHLFVGTTLISMYAECASLAFARQVFDEMIEPNIVAWNAIVAACFRCEDVKDAEQVFHRMSIKNLTSWNIMLAGYTKAGELRLAREVFMKMPLKDEVSWSSMIVGFAHNGSFNNAFAFFRELRQEGMRPNEVSLTGALSACAQAGAFEFGRILHGFVEKSGFLHIVSVSNALIDTYSKCGNLDMARLIFDNMLERSVVSWTAMITGLAMHGYGEEAIRLFNEMEESNIKPDGITFISILYACSHAGLVDLGCSYFSRMVNIYGIEPVIEHYGCIVDLYGRAGKLQQAFDFVSQMPVSPNDIVWRTLLGACSIHGNLELAGQVKRRLFELDPENSGDHVLLSNIYAVAGKWKDVATLRRSMTHQKLKKTPGWSMIEVDRIMYSFVAGEKQNDIAEEAHQKLREIMSRLRIEGGYVPEVGSVLHDIEVEEKEDSVSQHSEKLAVAFGMVRLPRGRGIRVVKNLRICRDCHTVMKLISRVYEVEIVVRDRSRFHSFTHGSCSCRDYW</sequence>
<comment type="similarity">
    <text evidence="1">Belongs to the PPR family. PCMP-H subfamily.</text>
</comment>
<feature type="repeat" description="PPR" evidence="7">
    <location>
        <begin position="601"/>
        <end position="635"/>
    </location>
</feature>
<dbReference type="InterPro" id="IPR036282">
    <property type="entry name" value="Glutathione-S-Trfase_C_sf"/>
</dbReference>
<dbReference type="InterPro" id="IPR004046">
    <property type="entry name" value="GST_C"/>
</dbReference>
<dbReference type="SFLD" id="SFLDG01152">
    <property type="entry name" value="Main.3:_Omega-_and_Tau-like"/>
    <property type="match status" value="2"/>
</dbReference>
<evidence type="ECO:0000259" key="8">
    <source>
        <dbReference type="PROSITE" id="PS50404"/>
    </source>
</evidence>
<feature type="domain" description="GST N-terminal" evidence="8">
    <location>
        <begin position="819"/>
        <end position="899"/>
    </location>
</feature>
<dbReference type="Pfam" id="PF01535">
    <property type="entry name" value="PPR"/>
    <property type="match status" value="8"/>
</dbReference>
<organism evidence="10 11">
    <name type="scientific">Cucurbita moschata</name>
    <name type="common">Winter crookneck squash</name>
    <name type="synonym">Cucurbita pepo var. moschata</name>
    <dbReference type="NCBI Taxonomy" id="3662"/>
    <lineage>
        <taxon>Eukaryota</taxon>
        <taxon>Viridiplantae</taxon>
        <taxon>Streptophyta</taxon>
        <taxon>Embryophyta</taxon>
        <taxon>Tracheophyta</taxon>
        <taxon>Spermatophyta</taxon>
        <taxon>Magnoliopsida</taxon>
        <taxon>eudicotyledons</taxon>
        <taxon>Gunneridae</taxon>
        <taxon>Pentapetalae</taxon>
        <taxon>rosids</taxon>
        <taxon>fabids</taxon>
        <taxon>Cucurbitales</taxon>
        <taxon>Cucurbitaceae</taxon>
        <taxon>Cucurbiteae</taxon>
        <taxon>Cucurbita</taxon>
    </lineage>
</organism>
<feature type="repeat" description="PPR" evidence="7">
    <location>
        <begin position="565"/>
        <end position="595"/>
    </location>
</feature>
<dbReference type="SFLD" id="SFLDG00358">
    <property type="entry name" value="Main_(cytGST)"/>
    <property type="match status" value="2"/>
</dbReference>
<dbReference type="Pfam" id="PF00043">
    <property type="entry name" value="GST_C"/>
    <property type="match status" value="1"/>
</dbReference>
<evidence type="ECO:0000256" key="3">
    <source>
        <dbReference type="ARBA" id="ARBA00012452"/>
    </source>
</evidence>
<dbReference type="PANTHER" id="PTHR47932">
    <property type="entry name" value="ATPASE EXPRESSION PROTEIN 3"/>
    <property type="match status" value="1"/>
</dbReference>
<feature type="repeat" description="PPR" evidence="7">
    <location>
        <begin position="1340"/>
        <end position="1374"/>
    </location>
</feature>
<dbReference type="GO" id="GO:0006749">
    <property type="term" value="P:glutathione metabolic process"/>
    <property type="evidence" value="ECO:0007669"/>
    <property type="project" value="InterPro"/>
</dbReference>
<name>A0A6J1E7P0_CUCMO</name>
<feature type="repeat" description="PPR" evidence="7">
    <location>
        <begin position="530"/>
        <end position="564"/>
    </location>
</feature>
<dbReference type="InterPro" id="IPR036249">
    <property type="entry name" value="Thioredoxin-like_sf"/>
</dbReference>
<feature type="repeat" description="PPR" evidence="7">
    <location>
        <begin position="425"/>
        <end position="459"/>
    </location>
</feature>
<feature type="repeat" description="PPR" evidence="7">
    <location>
        <begin position="390"/>
        <end position="424"/>
    </location>
</feature>
<keyword evidence="10" id="KW-1185">Reference proteome</keyword>
<dbReference type="Gene3D" id="3.40.30.10">
    <property type="entry name" value="Glutaredoxin"/>
    <property type="match status" value="2"/>
</dbReference>
<dbReference type="CDD" id="cd03058">
    <property type="entry name" value="GST_N_Tau"/>
    <property type="match status" value="2"/>
</dbReference>
<dbReference type="RefSeq" id="XP_022923786.1">
    <property type="nucleotide sequence ID" value="XM_023068018.1"/>
</dbReference>
<dbReference type="Gene3D" id="1.25.40.10">
    <property type="entry name" value="Tetratricopeptide repeat domain"/>
    <property type="match status" value="11"/>
</dbReference>
<dbReference type="SUPFAM" id="SSF81901">
    <property type="entry name" value="HCP-like"/>
    <property type="match status" value="2"/>
</dbReference>
<dbReference type="Pfam" id="PF02798">
    <property type="entry name" value="GST_N"/>
    <property type="match status" value="2"/>
</dbReference>
<feature type="repeat" description="PPR" evidence="7">
    <location>
        <begin position="110"/>
        <end position="144"/>
    </location>
</feature>
<reference evidence="11" key="1">
    <citation type="submission" date="2025-08" db="UniProtKB">
        <authorList>
            <consortium name="RefSeq"/>
        </authorList>
    </citation>
    <scope>IDENTIFICATION</scope>
    <source>
        <tissue evidence="11">Young leaves</tissue>
    </source>
</reference>
<comment type="catalytic activity">
    <reaction evidence="6">
        <text>RX + glutathione = an S-substituted glutathione + a halide anion + H(+)</text>
        <dbReference type="Rhea" id="RHEA:16437"/>
        <dbReference type="ChEBI" id="CHEBI:15378"/>
        <dbReference type="ChEBI" id="CHEBI:16042"/>
        <dbReference type="ChEBI" id="CHEBI:17792"/>
        <dbReference type="ChEBI" id="CHEBI:57925"/>
        <dbReference type="ChEBI" id="CHEBI:90779"/>
        <dbReference type="EC" id="2.5.1.18"/>
    </reaction>
</comment>
<evidence type="ECO:0000256" key="5">
    <source>
        <dbReference type="ARBA" id="ARBA00022737"/>
    </source>
</evidence>
<dbReference type="FunFam" id="1.25.40.10:FF:001093">
    <property type="entry name" value="Pentatricopeptide repeat-containing protein At2g34400"/>
    <property type="match status" value="1"/>
</dbReference>
<dbReference type="Pfam" id="PF13041">
    <property type="entry name" value="PPR_2"/>
    <property type="match status" value="8"/>
</dbReference>
<feature type="repeat" description="PPR" evidence="7">
    <location>
        <begin position="460"/>
        <end position="494"/>
    </location>
</feature>
<dbReference type="Pfam" id="PF20431">
    <property type="entry name" value="E_motif"/>
    <property type="match status" value="1"/>
</dbReference>
<evidence type="ECO:0000256" key="4">
    <source>
        <dbReference type="ARBA" id="ARBA00022679"/>
    </source>
</evidence>
<dbReference type="KEGG" id="cmos:111431396"/>
<evidence type="ECO:0000256" key="7">
    <source>
        <dbReference type="PROSITE-ProRule" id="PRU00708"/>
    </source>
</evidence>
<feature type="repeat" description="PPR" evidence="7">
    <location>
        <begin position="145"/>
        <end position="179"/>
    </location>
</feature>
<keyword evidence="4" id="KW-0808">Transferase</keyword>
<feature type="repeat" description="PPR" evidence="7">
    <location>
        <begin position="1605"/>
        <end position="1639"/>
    </location>
</feature>
<evidence type="ECO:0000313" key="11">
    <source>
        <dbReference type="RefSeq" id="XP_022923786.1"/>
    </source>
</evidence>
<dbReference type="GO" id="GO:0008270">
    <property type="term" value="F:zinc ion binding"/>
    <property type="evidence" value="ECO:0007669"/>
    <property type="project" value="InterPro"/>
</dbReference>
<feature type="domain" description="GST C-terminal" evidence="9">
    <location>
        <begin position="1129"/>
        <end position="1259"/>
    </location>
</feature>
<dbReference type="Pfam" id="PF13812">
    <property type="entry name" value="PPR_3"/>
    <property type="match status" value="1"/>
</dbReference>
<feature type="repeat" description="PPR" evidence="7">
    <location>
        <begin position="1504"/>
        <end position="1538"/>
    </location>
</feature>
<dbReference type="Pfam" id="PF14432">
    <property type="entry name" value="DYW_deaminase"/>
    <property type="match status" value="1"/>
</dbReference>
<dbReference type="SUPFAM" id="SSF52833">
    <property type="entry name" value="Thioredoxin-like"/>
    <property type="match status" value="2"/>
</dbReference>
<evidence type="ECO:0000256" key="2">
    <source>
        <dbReference type="ARBA" id="ARBA00007626"/>
    </source>
</evidence>
<dbReference type="PROSITE" id="PS50405">
    <property type="entry name" value="GST_CTER"/>
    <property type="match status" value="2"/>
</dbReference>
<feature type="domain" description="GST C-terminal" evidence="9">
    <location>
        <begin position="906"/>
        <end position="1042"/>
    </location>
</feature>
<proteinExistence type="inferred from homology"/>
<keyword evidence="5" id="KW-0677">Repeat</keyword>
<dbReference type="EC" id="2.5.1.18" evidence="3"/>
<dbReference type="GeneID" id="111431396"/>
<gene>
    <name evidence="11" type="primary">LOC111431396</name>
</gene>
<dbReference type="InterPro" id="IPR040079">
    <property type="entry name" value="Glutathione_S-Trfase"/>
</dbReference>
<dbReference type="Pfam" id="PF12854">
    <property type="entry name" value="PPR_1"/>
    <property type="match status" value="1"/>
</dbReference>
<comment type="similarity">
    <text evidence="2">Belongs to the PPR family. P subfamily.</text>
</comment>
<dbReference type="InterPro" id="IPR045073">
    <property type="entry name" value="Omega/Tau-like"/>
</dbReference>
<feature type="repeat" description="PPR" evidence="7">
    <location>
        <begin position="671"/>
        <end position="705"/>
    </location>
</feature>
<dbReference type="Proteomes" id="UP000504609">
    <property type="component" value="Unplaced"/>
</dbReference>
<feature type="repeat" description="PPR" evidence="7">
    <location>
        <begin position="250"/>
        <end position="284"/>
    </location>
</feature>
<evidence type="ECO:0000313" key="10">
    <source>
        <dbReference type="Proteomes" id="UP000504609"/>
    </source>
</evidence>
<feature type="repeat" description="PPR" evidence="7">
    <location>
        <begin position="495"/>
        <end position="529"/>
    </location>
</feature>
<accession>A0A6J1E7P0</accession>
<dbReference type="InterPro" id="IPR032867">
    <property type="entry name" value="DYW_dom"/>
</dbReference>
<dbReference type="InterPro" id="IPR046848">
    <property type="entry name" value="E_motif"/>
</dbReference>
<dbReference type="Gene3D" id="1.20.1050.10">
    <property type="match status" value="2"/>
</dbReference>
<feature type="repeat" description="PPR" evidence="7">
    <location>
        <begin position="215"/>
        <end position="249"/>
    </location>
</feature>
<dbReference type="PANTHER" id="PTHR47932:SF2">
    <property type="entry name" value="OS10G0484300 PROTEIN"/>
    <property type="match status" value="1"/>
</dbReference>
<dbReference type="SFLD" id="SFLDS00019">
    <property type="entry name" value="Glutathione_Transferase_(cytos"/>
    <property type="match status" value="2"/>
</dbReference>
<protein>
    <recommendedName>
        <fullName evidence="3">glutathione transferase</fullName>
        <ecNumber evidence="3">2.5.1.18</ecNumber>
    </recommendedName>
</protein>
<feature type="repeat" description="PPR" evidence="7">
    <location>
        <begin position="1442"/>
        <end position="1476"/>
    </location>
</feature>
<dbReference type="InterPro" id="IPR004045">
    <property type="entry name" value="Glutathione_S-Trfase_N"/>
</dbReference>
<dbReference type="FunFam" id="1.25.40.10:FF:000470">
    <property type="entry name" value="Pentatricopeptide repeat-containing protein At5g66520"/>
    <property type="match status" value="1"/>
</dbReference>
<feature type="repeat" description="PPR" evidence="7">
    <location>
        <begin position="285"/>
        <end position="319"/>
    </location>
</feature>
<feature type="repeat" description="PPR" evidence="7">
    <location>
        <begin position="180"/>
        <end position="214"/>
    </location>
</feature>
<dbReference type="GO" id="GO:0004364">
    <property type="term" value="F:glutathione transferase activity"/>
    <property type="evidence" value="ECO:0007669"/>
    <property type="project" value="UniProtKB-EC"/>
</dbReference>
<dbReference type="PROSITE" id="PS50404">
    <property type="entry name" value="GST_NTER"/>
    <property type="match status" value="2"/>
</dbReference>
<dbReference type="CDD" id="cd03185">
    <property type="entry name" value="GST_C_Tau"/>
    <property type="match status" value="2"/>
</dbReference>
<dbReference type="PROSITE" id="PS51375">
    <property type="entry name" value="PPR"/>
    <property type="match status" value="21"/>
</dbReference>
<evidence type="ECO:0000256" key="1">
    <source>
        <dbReference type="ARBA" id="ARBA00006643"/>
    </source>
</evidence>
<dbReference type="FunFam" id="3.40.30.10:FF:000014">
    <property type="entry name" value="Tau class glutathione S-transferase"/>
    <property type="match status" value="2"/>
</dbReference>
<evidence type="ECO:0000256" key="6">
    <source>
        <dbReference type="ARBA" id="ARBA00047960"/>
    </source>
</evidence>
<dbReference type="InterPro" id="IPR002885">
    <property type="entry name" value="PPR_rpt"/>
</dbReference>
<evidence type="ECO:0000259" key="9">
    <source>
        <dbReference type="PROSITE" id="PS50405"/>
    </source>
</evidence>
<dbReference type="InterPro" id="IPR010987">
    <property type="entry name" value="Glutathione-S-Trfase_C-like"/>
</dbReference>
<dbReference type="SUPFAM" id="SSF47616">
    <property type="entry name" value="GST C-terminal domain-like"/>
    <property type="match status" value="2"/>
</dbReference>
<feature type="repeat" description="PPR" evidence="7">
    <location>
        <begin position="320"/>
        <end position="354"/>
    </location>
</feature>
<dbReference type="NCBIfam" id="TIGR00756">
    <property type="entry name" value="PPR"/>
    <property type="match status" value="19"/>
</dbReference>
<dbReference type="InterPro" id="IPR011990">
    <property type="entry name" value="TPR-like_helical_dom_sf"/>
</dbReference>
<dbReference type="InterPro" id="IPR045074">
    <property type="entry name" value="GST_C_Tau"/>
</dbReference>
<feature type="repeat" description="PPR" evidence="7">
    <location>
        <begin position="636"/>
        <end position="670"/>
    </location>
</feature>
<feature type="domain" description="GST N-terminal" evidence="8">
    <location>
        <begin position="1043"/>
        <end position="1122"/>
    </location>
</feature>